<organism evidence="3 4">
    <name type="scientific">Rhodococcoides kyotonense</name>
    <dbReference type="NCBI Taxonomy" id="398843"/>
    <lineage>
        <taxon>Bacteria</taxon>
        <taxon>Bacillati</taxon>
        <taxon>Actinomycetota</taxon>
        <taxon>Actinomycetes</taxon>
        <taxon>Mycobacteriales</taxon>
        <taxon>Nocardiaceae</taxon>
        <taxon>Rhodococcoides</taxon>
    </lineage>
</organism>
<keyword evidence="1" id="KW-0472">Membrane</keyword>
<feature type="transmembrane region" description="Helical" evidence="1">
    <location>
        <begin position="93"/>
        <end position="111"/>
    </location>
</feature>
<feature type="domain" description="DUF2231" evidence="2">
    <location>
        <begin position="7"/>
        <end position="151"/>
    </location>
</feature>
<dbReference type="Pfam" id="PF09990">
    <property type="entry name" value="DUF2231"/>
    <property type="match status" value="1"/>
</dbReference>
<evidence type="ECO:0000256" key="1">
    <source>
        <dbReference type="SAM" id="Phobius"/>
    </source>
</evidence>
<dbReference type="EMBL" id="FZOW01000014">
    <property type="protein sequence ID" value="SNT33653.1"/>
    <property type="molecule type" value="Genomic_DNA"/>
</dbReference>
<keyword evidence="1" id="KW-0812">Transmembrane</keyword>
<name>A0A239LV23_9NOCA</name>
<evidence type="ECO:0000259" key="2">
    <source>
        <dbReference type="Pfam" id="PF09990"/>
    </source>
</evidence>
<keyword evidence="4" id="KW-1185">Reference proteome</keyword>
<evidence type="ECO:0000313" key="4">
    <source>
        <dbReference type="Proteomes" id="UP000198327"/>
    </source>
</evidence>
<proteinExistence type="predicted"/>
<dbReference type="Proteomes" id="UP000198327">
    <property type="component" value="Unassembled WGS sequence"/>
</dbReference>
<feature type="transmembrane region" description="Helical" evidence="1">
    <location>
        <begin position="40"/>
        <end position="59"/>
    </location>
</feature>
<sequence>MFGMFNGLPVHVLVLHLAVIAAPLAAVSGLAVWVPRWRKFARWPFLVLSAVAVVAVYLTKESGEVLQRSIAAQLEGNITGEIVDRHAALGGRLFIASLVLFAVSLAVAVVVGRTGNAVIGIVSAFVVTVVAVGVVVLTVQTGEAGAEAVWNPSGSVDYSGN</sequence>
<reference evidence="4" key="1">
    <citation type="submission" date="2017-06" db="EMBL/GenBank/DDBJ databases">
        <authorList>
            <person name="Varghese N."/>
            <person name="Submissions S."/>
        </authorList>
    </citation>
    <scope>NUCLEOTIDE SEQUENCE [LARGE SCALE GENOMIC DNA]</scope>
    <source>
        <strain evidence="4">JCM 23211</strain>
    </source>
</reference>
<accession>A0A239LV23</accession>
<feature type="transmembrane region" description="Helical" evidence="1">
    <location>
        <begin position="117"/>
        <end position="139"/>
    </location>
</feature>
<evidence type="ECO:0000313" key="3">
    <source>
        <dbReference type="EMBL" id="SNT33653.1"/>
    </source>
</evidence>
<gene>
    <name evidence="3" type="ORF">SAMN05421642_11485</name>
</gene>
<protein>
    <recommendedName>
        <fullName evidence="2">DUF2231 domain-containing protein</fullName>
    </recommendedName>
</protein>
<feature type="transmembrane region" description="Helical" evidence="1">
    <location>
        <begin position="12"/>
        <end position="34"/>
    </location>
</feature>
<keyword evidence="1" id="KW-1133">Transmembrane helix</keyword>
<dbReference type="InterPro" id="IPR019251">
    <property type="entry name" value="DUF2231_TM"/>
</dbReference>
<dbReference type="AlphaFoldDB" id="A0A239LV23"/>